<dbReference type="AlphaFoldDB" id="A0A812D6S8"/>
<sequence>MNKEQLDALSKVHEKWEKKPGYYKQGPDAASSRQSSKSHSKKKSQAKIDTLNIDSIANFKVSPIIKAESLVSYCTYMGFCCPCFPQSRRDLTSENLSQLSLQNVLDAKSELRNPSRLEETFPCLTYSLQRRTFHQYPDVTLRVLISSRVQDAVQQYAESTFSTIPEAVQCSLEKVVKDESDRAKHIFKNMKACISNKVIRFVGWSLFKFLGLILRSVQVHRSQLQLIESLEKKGIPIIYLPLHKSHLDYVIITWIMWIHNMRVPHVAAGNNLNIPLLGSVLRALGGFFIRRKLDQNGRKDLVYRAVLQSYMQELLLEGQSLEFFVEGGRSRSGKALYPKGGLLSVVVDAYLQGKIQDAYIVPISISYEKLVEGDFTAEQMGSPKQRENIWCTLCALLQVLCGDYGHVRVEFPQPFSAKEFIQSFNFNNSVALQASLTVPPMPDGTMTPSSLSSSLSSNTSLCTLNVNKENRELVQSLAEHVIYSCVCSTVMMSTNLLAFLLLTKHREGADLNTLSASFKDLINQVRIRNRDLGFSGKTENIIPYAATLLGDNFVRRLHTKDGELFFKPVVDLPAVFGLSYYSAPVTCVFAMESIIVGACFYIGQFSLTDLDSSIHRLDTYIKREELFQTARVLCKLFKFEYILSLNCMEIDDVITDAYDVLVMREILQIPTLEVSNRLYPRKVLDIYSLGDEEDFAYANERLMINTSSDECIEKLYFYQRIMLPLCEAYLVAANHVKTLFERNIPEDEFISTLHNAAKDRVAKKLVKCSESAALDTLKNAMKALYDFQLITSFHPDGDKDQTKLICLNNENNVKQRLFDLIDLLEHMRE</sequence>
<organism evidence="9 10">
    <name type="scientific">Acanthosepion pharaonis</name>
    <name type="common">Pharaoh cuttlefish</name>
    <name type="synonym">Sepia pharaonis</name>
    <dbReference type="NCBI Taxonomy" id="158019"/>
    <lineage>
        <taxon>Eukaryota</taxon>
        <taxon>Metazoa</taxon>
        <taxon>Spiralia</taxon>
        <taxon>Lophotrochozoa</taxon>
        <taxon>Mollusca</taxon>
        <taxon>Cephalopoda</taxon>
        <taxon>Coleoidea</taxon>
        <taxon>Decapodiformes</taxon>
        <taxon>Sepiida</taxon>
        <taxon>Sepiina</taxon>
        <taxon>Sepiidae</taxon>
        <taxon>Acanthosepion</taxon>
    </lineage>
</organism>
<comment type="subcellular location">
    <subcellularLocation>
        <location evidence="1">Membrane</location>
    </subcellularLocation>
</comment>
<accession>A0A812D6S8</accession>
<evidence type="ECO:0000256" key="3">
    <source>
        <dbReference type="ARBA" id="ARBA00022679"/>
    </source>
</evidence>
<dbReference type="OrthoDB" id="5962536at2759"/>
<dbReference type="SMART" id="SM00563">
    <property type="entry name" value="PlsC"/>
    <property type="match status" value="1"/>
</dbReference>
<dbReference type="GO" id="GO:0006631">
    <property type="term" value="P:fatty acid metabolic process"/>
    <property type="evidence" value="ECO:0007669"/>
    <property type="project" value="TreeGrafter"/>
</dbReference>
<dbReference type="GO" id="GO:0019432">
    <property type="term" value="P:triglyceride biosynthetic process"/>
    <property type="evidence" value="ECO:0007669"/>
    <property type="project" value="TreeGrafter"/>
</dbReference>
<dbReference type="InterPro" id="IPR041728">
    <property type="entry name" value="GPAT/DHAPAT_LPLAT"/>
</dbReference>
<evidence type="ECO:0000256" key="4">
    <source>
        <dbReference type="ARBA" id="ARBA00023136"/>
    </source>
</evidence>
<dbReference type="CDD" id="cd07993">
    <property type="entry name" value="LPLAT_DHAPAT-like"/>
    <property type="match status" value="1"/>
</dbReference>
<dbReference type="InterPro" id="IPR045520">
    <property type="entry name" value="GPAT/DHAPAT_C"/>
</dbReference>
<dbReference type="GO" id="GO:0006072">
    <property type="term" value="P:glycerol-3-phosphate metabolic process"/>
    <property type="evidence" value="ECO:0007669"/>
    <property type="project" value="TreeGrafter"/>
</dbReference>
<keyword evidence="10" id="KW-1185">Reference proteome</keyword>
<dbReference type="GO" id="GO:0004366">
    <property type="term" value="F:glycerol-3-phosphate O-acyltransferase activity"/>
    <property type="evidence" value="ECO:0007669"/>
    <property type="project" value="UniProtKB-EC"/>
</dbReference>
<feature type="compositionally biased region" description="Basic residues" evidence="7">
    <location>
        <begin position="36"/>
        <end position="45"/>
    </location>
</feature>
<dbReference type="InterPro" id="IPR022284">
    <property type="entry name" value="GPAT/DHAPAT"/>
</dbReference>
<dbReference type="PANTHER" id="PTHR12563:SF23">
    <property type="entry name" value="BCDNA.GH07066"/>
    <property type="match status" value="1"/>
</dbReference>
<keyword evidence="4" id="KW-0472">Membrane</keyword>
<protein>
    <submittedName>
        <fullName evidence="9">GPAT1_2</fullName>
        <ecNumber evidence="9">2.3.1.15</ecNumber>
    </submittedName>
</protein>
<name>A0A812D6S8_ACAPH</name>
<reference evidence="9" key="1">
    <citation type="submission" date="2021-01" db="EMBL/GenBank/DDBJ databases">
        <authorList>
            <person name="Li R."/>
            <person name="Bekaert M."/>
        </authorList>
    </citation>
    <scope>NUCLEOTIDE SEQUENCE</scope>
    <source>
        <strain evidence="9">Farmed</strain>
    </source>
</reference>
<dbReference type="EC" id="2.3.1.15" evidence="9"/>
<comment type="caution">
    <text evidence="9">The sequence shown here is derived from an EMBL/GenBank/DDBJ whole genome shotgun (WGS) entry which is preliminary data.</text>
</comment>
<feature type="domain" description="Phospholipid/glycerol acyltransferase" evidence="8">
    <location>
        <begin position="237"/>
        <end position="368"/>
    </location>
</feature>
<proteinExistence type="inferred from homology"/>
<dbReference type="Pfam" id="PF01553">
    <property type="entry name" value="Acyltransferase"/>
    <property type="match status" value="1"/>
</dbReference>
<dbReference type="Pfam" id="PF19277">
    <property type="entry name" value="GPAT_C"/>
    <property type="match status" value="1"/>
</dbReference>
<dbReference type="GO" id="GO:0008654">
    <property type="term" value="P:phospholipid biosynthetic process"/>
    <property type="evidence" value="ECO:0007669"/>
    <property type="project" value="TreeGrafter"/>
</dbReference>
<dbReference type="PANTHER" id="PTHR12563">
    <property type="entry name" value="GLYCEROL-3-PHOSPHATE ACYLTRANSFERASE"/>
    <property type="match status" value="1"/>
</dbReference>
<evidence type="ECO:0000256" key="7">
    <source>
        <dbReference type="SAM" id="MobiDB-lite"/>
    </source>
</evidence>
<dbReference type="InterPro" id="IPR002123">
    <property type="entry name" value="Plipid/glycerol_acylTrfase"/>
</dbReference>
<evidence type="ECO:0000256" key="6">
    <source>
        <dbReference type="PIRNR" id="PIRNR000437"/>
    </source>
</evidence>
<feature type="region of interest" description="Disordered" evidence="7">
    <location>
        <begin position="17"/>
        <end position="46"/>
    </location>
</feature>
<dbReference type="EMBL" id="CAHIKZ030002977">
    <property type="protein sequence ID" value="CAE1294610.1"/>
    <property type="molecule type" value="Genomic_DNA"/>
</dbReference>
<gene>
    <name evidence="9" type="ORF">SPHA_50474</name>
</gene>
<dbReference type="Proteomes" id="UP000597762">
    <property type="component" value="Unassembled WGS sequence"/>
</dbReference>
<evidence type="ECO:0000313" key="10">
    <source>
        <dbReference type="Proteomes" id="UP000597762"/>
    </source>
</evidence>
<evidence type="ECO:0000259" key="8">
    <source>
        <dbReference type="SMART" id="SM00563"/>
    </source>
</evidence>
<evidence type="ECO:0000256" key="5">
    <source>
        <dbReference type="ARBA" id="ARBA00023315"/>
    </source>
</evidence>
<evidence type="ECO:0000256" key="1">
    <source>
        <dbReference type="ARBA" id="ARBA00004370"/>
    </source>
</evidence>
<comment type="similarity">
    <text evidence="2 6">Belongs to the GPAT/DAPAT family.</text>
</comment>
<dbReference type="GO" id="GO:0031966">
    <property type="term" value="C:mitochondrial membrane"/>
    <property type="evidence" value="ECO:0007669"/>
    <property type="project" value="TreeGrafter"/>
</dbReference>
<evidence type="ECO:0000313" key="9">
    <source>
        <dbReference type="EMBL" id="CAE1294610.1"/>
    </source>
</evidence>
<keyword evidence="5 6" id="KW-0012">Acyltransferase</keyword>
<dbReference type="PIRSF" id="PIRSF000437">
    <property type="entry name" value="GPAT_DHAPAT"/>
    <property type="match status" value="1"/>
</dbReference>
<evidence type="ECO:0000256" key="2">
    <source>
        <dbReference type="ARBA" id="ARBA00007937"/>
    </source>
</evidence>
<keyword evidence="3 6" id="KW-0808">Transferase</keyword>
<dbReference type="SUPFAM" id="SSF69593">
    <property type="entry name" value="Glycerol-3-phosphate (1)-acyltransferase"/>
    <property type="match status" value="1"/>
</dbReference>